<name>A0A382U0U5_9ZZZZ</name>
<dbReference type="InterPro" id="IPR021308">
    <property type="entry name" value="GfcB"/>
</dbReference>
<dbReference type="SUPFAM" id="SSF159270">
    <property type="entry name" value="YmcC-like"/>
    <property type="match status" value="1"/>
</dbReference>
<dbReference type="AlphaFoldDB" id="A0A382U0U5"/>
<dbReference type="InterPro" id="IPR023373">
    <property type="entry name" value="YmcC_sf"/>
</dbReference>
<sequence length="65" mass="7001">MAYTSNGSHEWVSNDGVQVFTNKGHLYKTMGLSSDVTYEPVNYLDSNLEGEVETSGQVSATSLPG</sequence>
<evidence type="ECO:0000313" key="1">
    <source>
        <dbReference type="EMBL" id="SVD27351.1"/>
    </source>
</evidence>
<organism evidence="1">
    <name type="scientific">marine metagenome</name>
    <dbReference type="NCBI Taxonomy" id="408172"/>
    <lineage>
        <taxon>unclassified sequences</taxon>
        <taxon>metagenomes</taxon>
        <taxon>ecological metagenomes</taxon>
    </lineage>
</organism>
<dbReference type="EMBL" id="UINC01140291">
    <property type="protein sequence ID" value="SVD27351.1"/>
    <property type="molecule type" value="Genomic_DNA"/>
</dbReference>
<protein>
    <submittedName>
        <fullName evidence="1">Uncharacterized protein</fullName>
    </submittedName>
</protein>
<accession>A0A382U0U5</accession>
<gene>
    <name evidence="1" type="ORF">METZ01_LOCUS380205</name>
</gene>
<dbReference type="Pfam" id="PF11102">
    <property type="entry name" value="YjbF"/>
    <property type="match status" value="1"/>
</dbReference>
<proteinExistence type="predicted"/>
<reference evidence="1" key="1">
    <citation type="submission" date="2018-05" db="EMBL/GenBank/DDBJ databases">
        <authorList>
            <person name="Lanie J.A."/>
            <person name="Ng W.-L."/>
            <person name="Kazmierczak K.M."/>
            <person name="Andrzejewski T.M."/>
            <person name="Davidsen T.M."/>
            <person name="Wayne K.J."/>
            <person name="Tettelin H."/>
            <person name="Glass J.I."/>
            <person name="Rusch D."/>
            <person name="Podicherti R."/>
            <person name="Tsui H.-C.T."/>
            <person name="Winkler M.E."/>
        </authorList>
    </citation>
    <scope>NUCLEOTIDE SEQUENCE</scope>
</reference>
<feature type="non-terminal residue" evidence="1">
    <location>
        <position position="65"/>
    </location>
</feature>